<evidence type="ECO:0000313" key="2">
    <source>
        <dbReference type="EMBL" id="UTI64633.1"/>
    </source>
</evidence>
<name>A0ABY5DTM6_9ACTN</name>
<feature type="chain" id="PRO_5046643396" description="Secreted protein" evidence="1">
    <location>
        <begin position="19"/>
        <end position="126"/>
    </location>
</feature>
<dbReference type="EMBL" id="CP098502">
    <property type="protein sequence ID" value="UTI64633.1"/>
    <property type="molecule type" value="Genomic_DNA"/>
</dbReference>
<evidence type="ECO:0008006" key="4">
    <source>
        <dbReference type="Google" id="ProtNLM"/>
    </source>
</evidence>
<accession>A0ABY5DTM6</accession>
<protein>
    <recommendedName>
        <fullName evidence="4">Secreted protein</fullName>
    </recommendedName>
</protein>
<keyword evidence="3" id="KW-1185">Reference proteome</keyword>
<evidence type="ECO:0000256" key="1">
    <source>
        <dbReference type="SAM" id="SignalP"/>
    </source>
</evidence>
<dbReference type="RefSeq" id="WP_254571333.1">
    <property type="nucleotide sequence ID" value="NZ_CP098502.1"/>
</dbReference>
<gene>
    <name evidence="2" type="ORF">NBH00_00130</name>
</gene>
<reference evidence="2 3" key="1">
    <citation type="submission" date="2022-06" db="EMBL/GenBank/DDBJ databases">
        <title>Paraconexibacter antarcticus.</title>
        <authorList>
            <person name="Kim C.S."/>
        </authorList>
    </citation>
    <scope>NUCLEOTIDE SEQUENCE [LARGE SCALE GENOMIC DNA]</scope>
    <source>
        <strain evidence="2 3">02-257</strain>
    </source>
</reference>
<feature type="signal peptide" evidence="1">
    <location>
        <begin position="1"/>
        <end position="18"/>
    </location>
</feature>
<sequence length="126" mass="13457">MKLAFRLCAVVFVLTAMAVLAGAAASGATAGPLRACTLGAQASRHLGPTYVTSLKVHDRTCTFARQLVRAYYRCRVAHGGVAGRCPAKVLGFACRETRQGIAIQFDAVVTCRRGAARVRHTYTQDT</sequence>
<proteinExistence type="predicted"/>
<keyword evidence="1" id="KW-0732">Signal</keyword>
<evidence type="ECO:0000313" key="3">
    <source>
        <dbReference type="Proteomes" id="UP001056035"/>
    </source>
</evidence>
<organism evidence="2 3">
    <name type="scientific">Paraconexibacter antarcticus</name>
    <dbReference type="NCBI Taxonomy" id="2949664"/>
    <lineage>
        <taxon>Bacteria</taxon>
        <taxon>Bacillati</taxon>
        <taxon>Actinomycetota</taxon>
        <taxon>Thermoleophilia</taxon>
        <taxon>Solirubrobacterales</taxon>
        <taxon>Paraconexibacteraceae</taxon>
        <taxon>Paraconexibacter</taxon>
    </lineage>
</organism>
<dbReference type="Proteomes" id="UP001056035">
    <property type="component" value="Chromosome"/>
</dbReference>